<keyword evidence="1" id="KW-0732">Signal</keyword>
<comment type="caution">
    <text evidence="3">The sequence shown here is derived from an EMBL/GenBank/DDBJ whole genome shotgun (WGS) entry which is preliminary data.</text>
</comment>
<dbReference type="InterPro" id="IPR041698">
    <property type="entry name" value="Methyltransf_25"/>
</dbReference>
<organism evidence="3 4">
    <name type="scientific">Prymnesium parvum</name>
    <name type="common">Toxic golden alga</name>
    <dbReference type="NCBI Taxonomy" id="97485"/>
    <lineage>
        <taxon>Eukaryota</taxon>
        <taxon>Haptista</taxon>
        <taxon>Haptophyta</taxon>
        <taxon>Prymnesiophyceae</taxon>
        <taxon>Prymnesiales</taxon>
        <taxon>Prymnesiaceae</taxon>
        <taxon>Prymnesium</taxon>
    </lineage>
</organism>
<sequence length="282" mass="31619">MSPLRALLLLTASASDALLTDSVWRSPSAQLHAAAKRAVRDVGLLGEATNHAVAQAFTWEHSRAYRYERLGAHSYWDDPRIHNFGNVGWRGLLHAMVVPVATHAIDQLAYAGVDVRRVVHDSFVRERLSAAVKSPPPPRRLVGVDTSEQMLALARLRRPEAEFVRGNAEVWGEARCCDVASVMYAMHEMPRGARRRVLRNALRLARARVLVVDIWPGFKPTPMMLSGEPYVLDYLKNIDSDVLAAVGQGEWDVERIDLVAEHVTMWKMDRRKPVEDGEACNM</sequence>
<evidence type="ECO:0000313" key="4">
    <source>
        <dbReference type="Proteomes" id="UP001515480"/>
    </source>
</evidence>
<dbReference type="InterPro" id="IPR029063">
    <property type="entry name" value="SAM-dependent_MTases_sf"/>
</dbReference>
<gene>
    <name evidence="3" type="ORF">AB1Y20_016759</name>
</gene>
<evidence type="ECO:0000259" key="2">
    <source>
        <dbReference type="Pfam" id="PF13649"/>
    </source>
</evidence>
<reference evidence="3 4" key="1">
    <citation type="journal article" date="2024" name="Science">
        <title>Giant polyketide synthase enzymes in the biosynthesis of giant marine polyether toxins.</title>
        <authorList>
            <person name="Fallon T.R."/>
            <person name="Shende V.V."/>
            <person name="Wierzbicki I.H."/>
            <person name="Pendleton A.L."/>
            <person name="Watervoot N.F."/>
            <person name="Auber R.P."/>
            <person name="Gonzalez D.J."/>
            <person name="Wisecaver J.H."/>
            <person name="Moore B.S."/>
        </authorList>
    </citation>
    <scope>NUCLEOTIDE SEQUENCE [LARGE SCALE GENOMIC DNA]</scope>
    <source>
        <strain evidence="3 4">12B1</strain>
    </source>
</reference>
<name>A0AB34IB00_PRYPA</name>
<dbReference type="EMBL" id="JBGBPQ010000032">
    <property type="protein sequence ID" value="KAL1495390.1"/>
    <property type="molecule type" value="Genomic_DNA"/>
</dbReference>
<proteinExistence type="predicted"/>
<feature type="signal peptide" evidence="1">
    <location>
        <begin position="1"/>
        <end position="17"/>
    </location>
</feature>
<dbReference type="SUPFAM" id="SSF53335">
    <property type="entry name" value="S-adenosyl-L-methionine-dependent methyltransferases"/>
    <property type="match status" value="1"/>
</dbReference>
<keyword evidence="4" id="KW-1185">Reference proteome</keyword>
<accession>A0AB34IB00</accession>
<evidence type="ECO:0000256" key="1">
    <source>
        <dbReference type="SAM" id="SignalP"/>
    </source>
</evidence>
<dbReference type="Proteomes" id="UP001515480">
    <property type="component" value="Unassembled WGS sequence"/>
</dbReference>
<feature type="chain" id="PRO_5044235428" description="Methyltransferase domain-containing protein" evidence="1">
    <location>
        <begin position="18"/>
        <end position="282"/>
    </location>
</feature>
<dbReference type="Pfam" id="PF13649">
    <property type="entry name" value="Methyltransf_25"/>
    <property type="match status" value="1"/>
</dbReference>
<dbReference type="AlphaFoldDB" id="A0AB34IB00"/>
<dbReference type="Gene3D" id="3.40.50.150">
    <property type="entry name" value="Vaccinia Virus protein VP39"/>
    <property type="match status" value="1"/>
</dbReference>
<evidence type="ECO:0000313" key="3">
    <source>
        <dbReference type="EMBL" id="KAL1495390.1"/>
    </source>
</evidence>
<feature type="domain" description="Methyltransferase" evidence="2">
    <location>
        <begin position="138"/>
        <end position="206"/>
    </location>
</feature>
<protein>
    <recommendedName>
        <fullName evidence="2">Methyltransferase domain-containing protein</fullName>
    </recommendedName>
</protein>